<dbReference type="AlphaFoldDB" id="A0AAE7NLR1"/>
<protein>
    <submittedName>
        <fullName evidence="2">Uncharacterized protein</fullName>
    </submittedName>
</protein>
<accession>A0AAE7NLR1</accession>
<organism evidence="2 3">
    <name type="scientific">Bradyrhizobium arachidis</name>
    <dbReference type="NCBI Taxonomy" id="858423"/>
    <lineage>
        <taxon>Bacteria</taxon>
        <taxon>Pseudomonadati</taxon>
        <taxon>Pseudomonadota</taxon>
        <taxon>Alphaproteobacteria</taxon>
        <taxon>Hyphomicrobiales</taxon>
        <taxon>Nitrobacteraceae</taxon>
        <taxon>Bradyrhizobium</taxon>
    </lineage>
</organism>
<dbReference type="KEGG" id="barh:WN72_09620"/>
<reference evidence="2 3" key="1">
    <citation type="submission" date="2018-06" db="EMBL/GenBank/DDBJ databases">
        <title>Comparative genomics of Bradyrhizobium nodulating Arachidis hypogaea.</title>
        <authorList>
            <person name="Li Y."/>
        </authorList>
    </citation>
    <scope>NUCLEOTIDE SEQUENCE [LARGE SCALE GENOMIC DNA]</scope>
    <source>
        <strain evidence="2 3">CCBAU 051107</strain>
    </source>
</reference>
<dbReference type="Proteomes" id="UP000594015">
    <property type="component" value="Chromosome"/>
</dbReference>
<keyword evidence="1" id="KW-0472">Membrane</keyword>
<keyword evidence="1" id="KW-0812">Transmembrane</keyword>
<feature type="transmembrane region" description="Helical" evidence="1">
    <location>
        <begin position="21"/>
        <end position="41"/>
    </location>
</feature>
<evidence type="ECO:0000313" key="2">
    <source>
        <dbReference type="EMBL" id="QOZ66601.1"/>
    </source>
</evidence>
<gene>
    <name evidence="2" type="ORF">WN72_09620</name>
</gene>
<sequence>MSHFFHEIATPRVSFNEGFKAFFGFAVLAIVLVGAIIGFISESRLSFGLGVISGVVGGATGFVVANFLVGRSKR</sequence>
<name>A0AAE7NLR1_9BRAD</name>
<proteinExistence type="predicted"/>
<keyword evidence="1" id="KW-1133">Transmembrane helix</keyword>
<evidence type="ECO:0000256" key="1">
    <source>
        <dbReference type="SAM" id="Phobius"/>
    </source>
</evidence>
<evidence type="ECO:0000313" key="3">
    <source>
        <dbReference type="Proteomes" id="UP000594015"/>
    </source>
</evidence>
<feature type="transmembrane region" description="Helical" evidence="1">
    <location>
        <begin position="47"/>
        <end position="69"/>
    </location>
</feature>
<dbReference type="RefSeq" id="WP_027564838.1">
    <property type="nucleotide sequence ID" value="NZ_AXAD01000032.1"/>
</dbReference>
<dbReference type="EMBL" id="CP030050">
    <property type="protein sequence ID" value="QOZ66601.1"/>
    <property type="molecule type" value="Genomic_DNA"/>
</dbReference>